<dbReference type="EMBL" id="QKTX01000017">
    <property type="protein sequence ID" value="PZV78561.1"/>
    <property type="molecule type" value="Genomic_DNA"/>
</dbReference>
<dbReference type="OrthoDB" id="9789875at2"/>
<dbReference type="GO" id="GO:0008195">
    <property type="term" value="F:phosphatidate phosphatase activity"/>
    <property type="evidence" value="ECO:0007669"/>
    <property type="project" value="InterPro"/>
</dbReference>
<feature type="domain" description="Phosphatidate phosphatase APP1 catalytic" evidence="1">
    <location>
        <begin position="162"/>
        <end position="317"/>
    </location>
</feature>
<protein>
    <submittedName>
        <fullName evidence="2">Phosphatidate phosphatase APP1</fullName>
    </submittedName>
</protein>
<name>A0A326RWC9_9BACT</name>
<dbReference type="InterPro" id="IPR052935">
    <property type="entry name" value="Mg2+_PAP"/>
</dbReference>
<sequence>MSTSLPKSRLLPILYFVKRQVSKVKLLTLLKTGLVTNVMIQAYAGYGNGKEIYLAGRVLEDKGIAPSTALDSFWSNLGKMRKRFLTVVFPGVYVSATFENQKITVQTDEEGYFEIRLPIIPKREFEEGWKPIELSMENPVSRSTSLLTAAGKIYFPSPKAEFGVISDIDDTIVSTGAMRIWEMIKVTFSQNAHTRIPFPGVAEFYHSLRKGSDGILSNPLFYVSSSPWNLYDFLMEFLEAHQIPKGPLMLRDLGLSRNQWIAGSHRDHKLKQIEHIFEVYPDLPFILIGDSGQQDPEIYLEAIQKHPHKILAVYIRDVSKRDLSAVQRTYDQMNIPLVLVDDTLEAARHAMNQGWIAEQSEEKIKVQSIIDQKG</sequence>
<dbReference type="Pfam" id="PF09949">
    <property type="entry name" value="APP1_cat"/>
    <property type="match status" value="1"/>
</dbReference>
<dbReference type="SUPFAM" id="SSF56784">
    <property type="entry name" value="HAD-like"/>
    <property type="match status" value="1"/>
</dbReference>
<evidence type="ECO:0000313" key="2">
    <source>
        <dbReference type="EMBL" id="PZV78561.1"/>
    </source>
</evidence>
<comment type="caution">
    <text evidence="2">The sequence shown here is derived from an EMBL/GenBank/DDBJ whole genome shotgun (WGS) entry which is preliminary data.</text>
</comment>
<dbReference type="PANTHER" id="PTHR28208">
    <property type="entry name" value="PHOSPHATIDATE PHOSPHATASE APP1"/>
    <property type="match status" value="1"/>
</dbReference>
<evidence type="ECO:0000259" key="1">
    <source>
        <dbReference type="Pfam" id="PF09949"/>
    </source>
</evidence>
<dbReference type="PANTHER" id="PTHR28208:SF3">
    <property type="entry name" value="PHOSPHATIDATE PHOSPHATASE APP1"/>
    <property type="match status" value="1"/>
</dbReference>
<dbReference type="InterPro" id="IPR019236">
    <property type="entry name" value="APP1_cat"/>
</dbReference>
<proteinExistence type="predicted"/>
<dbReference type="InterPro" id="IPR036412">
    <property type="entry name" value="HAD-like_sf"/>
</dbReference>
<dbReference type="AlphaFoldDB" id="A0A326RWC9"/>
<gene>
    <name evidence="2" type="ORF">CLV31_11769</name>
</gene>
<dbReference type="Proteomes" id="UP000248917">
    <property type="component" value="Unassembled WGS sequence"/>
</dbReference>
<keyword evidence="3" id="KW-1185">Reference proteome</keyword>
<accession>A0A326RWC9</accession>
<organism evidence="2 3">
    <name type="scientific">Algoriphagus aquaeductus</name>
    <dbReference type="NCBI Taxonomy" id="475299"/>
    <lineage>
        <taxon>Bacteria</taxon>
        <taxon>Pseudomonadati</taxon>
        <taxon>Bacteroidota</taxon>
        <taxon>Cytophagia</taxon>
        <taxon>Cytophagales</taxon>
        <taxon>Cyclobacteriaceae</taxon>
        <taxon>Algoriphagus</taxon>
    </lineage>
</organism>
<evidence type="ECO:0000313" key="3">
    <source>
        <dbReference type="Proteomes" id="UP000248917"/>
    </source>
</evidence>
<reference evidence="2 3" key="1">
    <citation type="submission" date="2018-06" db="EMBL/GenBank/DDBJ databases">
        <title>Genomic Encyclopedia of Archaeal and Bacterial Type Strains, Phase II (KMG-II): from individual species to whole genera.</title>
        <authorList>
            <person name="Goeker M."/>
        </authorList>
    </citation>
    <scope>NUCLEOTIDE SEQUENCE [LARGE SCALE GENOMIC DNA]</scope>
    <source>
        <strain evidence="2 3">T4</strain>
    </source>
</reference>